<dbReference type="Proteomes" id="UP000371977">
    <property type="component" value="Unassembled WGS sequence"/>
</dbReference>
<comment type="caution">
    <text evidence="1">The sequence shown here is derived from an EMBL/GenBank/DDBJ whole genome shotgun (WGS) entry which is preliminary data.</text>
</comment>
<name>A0A6C2C3T3_9LACO</name>
<dbReference type="Pfam" id="PF08817">
    <property type="entry name" value="YukD"/>
    <property type="match status" value="1"/>
</dbReference>
<keyword evidence="2" id="KW-1185">Reference proteome</keyword>
<dbReference type="Gene3D" id="3.10.20.90">
    <property type="entry name" value="Phosphatidylinositol 3-kinase Catalytic Subunit, Chain A, domain 1"/>
    <property type="match status" value="1"/>
</dbReference>
<evidence type="ECO:0000313" key="2">
    <source>
        <dbReference type="Proteomes" id="UP000371977"/>
    </source>
</evidence>
<dbReference type="OrthoDB" id="2190294at2"/>
<sequence length="88" mass="9731">MGNKMAERTVINIGVWYQGQVVDLAVPVAVTLPRLKQLLIAVFKELGIGLPENWQLSIKNKRLNLSEDVPLSAYPVGNGDQFEIEVGK</sequence>
<evidence type="ECO:0000313" key="1">
    <source>
        <dbReference type="EMBL" id="TYC48226.1"/>
    </source>
</evidence>
<gene>
    <name evidence="1" type="ORF">ESZ50_09610</name>
</gene>
<protein>
    <submittedName>
        <fullName evidence="1">Type VII secretion protein, YukD family</fullName>
    </submittedName>
</protein>
<proteinExistence type="predicted"/>
<dbReference type="InterPro" id="IPR024962">
    <property type="entry name" value="YukD-like"/>
</dbReference>
<accession>A0A6C2C3T3</accession>
<dbReference type="SUPFAM" id="SSF54236">
    <property type="entry name" value="Ubiquitin-like"/>
    <property type="match status" value="1"/>
</dbReference>
<organism evidence="1 2">
    <name type="scientific">Weissella muntiaci</name>
    <dbReference type="NCBI Taxonomy" id="2508881"/>
    <lineage>
        <taxon>Bacteria</taxon>
        <taxon>Bacillati</taxon>
        <taxon>Bacillota</taxon>
        <taxon>Bacilli</taxon>
        <taxon>Lactobacillales</taxon>
        <taxon>Lactobacillaceae</taxon>
        <taxon>Weissella</taxon>
    </lineage>
</organism>
<dbReference type="AlphaFoldDB" id="A0A6C2C3T3"/>
<reference evidence="1 2" key="1">
    <citation type="submission" date="2019-01" db="EMBL/GenBank/DDBJ databases">
        <title>Weissella sp. nov., a novel lactic acid bacterium isolated from animal feces.</title>
        <authorList>
            <person name="Wang L.-T."/>
        </authorList>
    </citation>
    <scope>NUCLEOTIDE SEQUENCE [LARGE SCALE GENOMIC DNA]</scope>
    <source>
        <strain evidence="1 2">8H-2</strain>
    </source>
</reference>
<dbReference type="EMBL" id="SDGZ01000023">
    <property type="protein sequence ID" value="TYC48226.1"/>
    <property type="molecule type" value="Genomic_DNA"/>
</dbReference>
<dbReference type="InterPro" id="IPR029071">
    <property type="entry name" value="Ubiquitin-like_domsf"/>
</dbReference>